<comment type="caution">
    <text evidence="12">The sequence shown here is derived from an EMBL/GenBank/DDBJ whole genome shotgun (WGS) entry which is preliminary data.</text>
</comment>
<dbReference type="Gene3D" id="3.40.30.10">
    <property type="entry name" value="Glutaredoxin"/>
    <property type="match status" value="1"/>
</dbReference>
<name>A0ABR1FBH0_9ASCO</name>
<evidence type="ECO:0000256" key="10">
    <source>
        <dbReference type="SAM" id="MobiDB-lite"/>
    </source>
</evidence>
<accession>A0ABR1FBH0</accession>
<dbReference type="Pfam" id="PF00578">
    <property type="entry name" value="AhpC-TSA"/>
    <property type="match status" value="1"/>
</dbReference>
<dbReference type="InterPro" id="IPR013766">
    <property type="entry name" value="Thioredoxin_domain"/>
</dbReference>
<evidence type="ECO:0000256" key="6">
    <source>
        <dbReference type="ARBA" id="ARBA00023284"/>
    </source>
</evidence>
<evidence type="ECO:0000259" key="11">
    <source>
        <dbReference type="PROSITE" id="PS51352"/>
    </source>
</evidence>
<feature type="domain" description="Thioredoxin" evidence="11">
    <location>
        <begin position="86"/>
        <end position="231"/>
    </location>
</feature>
<dbReference type="Proteomes" id="UP001498771">
    <property type="component" value="Unassembled WGS sequence"/>
</dbReference>
<keyword evidence="13" id="KW-1185">Reference proteome</keyword>
<dbReference type="EC" id="1.11.1.24" evidence="1"/>
<evidence type="ECO:0000256" key="2">
    <source>
        <dbReference type="ARBA" id="ARBA00022559"/>
    </source>
</evidence>
<evidence type="ECO:0000313" key="13">
    <source>
        <dbReference type="Proteomes" id="UP001498771"/>
    </source>
</evidence>
<evidence type="ECO:0000256" key="5">
    <source>
        <dbReference type="ARBA" id="ARBA00023157"/>
    </source>
</evidence>
<dbReference type="RefSeq" id="XP_064770235.1">
    <property type="nucleotide sequence ID" value="XM_064910728.1"/>
</dbReference>
<dbReference type="CDD" id="cd03017">
    <property type="entry name" value="PRX_BCP"/>
    <property type="match status" value="1"/>
</dbReference>
<dbReference type="PANTHER" id="PTHR42801">
    <property type="entry name" value="THIOREDOXIN-DEPENDENT PEROXIDE REDUCTASE"/>
    <property type="match status" value="1"/>
</dbReference>
<dbReference type="SUPFAM" id="SSF52833">
    <property type="entry name" value="Thioredoxin-like"/>
    <property type="match status" value="1"/>
</dbReference>
<keyword evidence="5" id="KW-1015">Disulfide bond</keyword>
<evidence type="ECO:0000256" key="1">
    <source>
        <dbReference type="ARBA" id="ARBA00013017"/>
    </source>
</evidence>
<protein>
    <recommendedName>
        <fullName evidence="1">thioredoxin-dependent peroxiredoxin</fullName>
        <ecNumber evidence="1">1.11.1.24</ecNumber>
    </recommendedName>
    <alternativeName>
        <fullName evidence="7">Thioredoxin peroxidase</fullName>
    </alternativeName>
</protein>
<feature type="compositionally biased region" description="Low complexity" evidence="10">
    <location>
        <begin position="28"/>
        <end position="51"/>
    </location>
</feature>
<dbReference type="PROSITE" id="PS51352">
    <property type="entry name" value="THIOREDOXIN_2"/>
    <property type="match status" value="1"/>
</dbReference>
<gene>
    <name evidence="12" type="ORF">BZA70DRAFT_252877</name>
</gene>
<dbReference type="PANTHER" id="PTHR42801:SF23">
    <property type="entry name" value="PEROXIREDOXIN DOT5"/>
    <property type="match status" value="1"/>
</dbReference>
<keyword evidence="2" id="KW-0575">Peroxidase</keyword>
<dbReference type="EMBL" id="JBBJBU010000001">
    <property type="protein sequence ID" value="KAK7207202.1"/>
    <property type="molecule type" value="Genomic_DNA"/>
</dbReference>
<keyword evidence="6" id="KW-0676">Redox-active center</keyword>
<organism evidence="12 13">
    <name type="scientific">Myxozyma melibiosi</name>
    <dbReference type="NCBI Taxonomy" id="54550"/>
    <lineage>
        <taxon>Eukaryota</taxon>
        <taxon>Fungi</taxon>
        <taxon>Dikarya</taxon>
        <taxon>Ascomycota</taxon>
        <taxon>Saccharomycotina</taxon>
        <taxon>Lipomycetes</taxon>
        <taxon>Lipomycetales</taxon>
        <taxon>Lipomycetaceae</taxon>
        <taxon>Myxozyma</taxon>
    </lineage>
</organism>
<evidence type="ECO:0000256" key="8">
    <source>
        <dbReference type="ARBA" id="ARBA00038489"/>
    </source>
</evidence>
<proteinExistence type="inferred from homology"/>
<evidence type="ECO:0000313" key="12">
    <source>
        <dbReference type="EMBL" id="KAK7207202.1"/>
    </source>
</evidence>
<comment type="catalytic activity">
    <reaction evidence="9">
        <text>a hydroperoxide + [thioredoxin]-dithiol = an alcohol + [thioredoxin]-disulfide + H2O</text>
        <dbReference type="Rhea" id="RHEA:62620"/>
        <dbReference type="Rhea" id="RHEA-COMP:10698"/>
        <dbReference type="Rhea" id="RHEA-COMP:10700"/>
        <dbReference type="ChEBI" id="CHEBI:15377"/>
        <dbReference type="ChEBI" id="CHEBI:29950"/>
        <dbReference type="ChEBI" id="CHEBI:30879"/>
        <dbReference type="ChEBI" id="CHEBI:35924"/>
        <dbReference type="ChEBI" id="CHEBI:50058"/>
        <dbReference type="EC" id="1.11.1.24"/>
    </reaction>
</comment>
<dbReference type="GeneID" id="90036240"/>
<evidence type="ECO:0000256" key="9">
    <source>
        <dbReference type="ARBA" id="ARBA00049091"/>
    </source>
</evidence>
<dbReference type="InterPro" id="IPR050924">
    <property type="entry name" value="Peroxiredoxin_BCP/PrxQ"/>
</dbReference>
<evidence type="ECO:0000256" key="3">
    <source>
        <dbReference type="ARBA" id="ARBA00022862"/>
    </source>
</evidence>
<dbReference type="InterPro" id="IPR000866">
    <property type="entry name" value="AhpC/TSA"/>
</dbReference>
<reference evidence="12 13" key="1">
    <citation type="submission" date="2024-03" db="EMBL/GenBank/DDBJ databases">
        <title>Genome-scale model development and genomic sequencing of the oleaginous clade Lipomyces.</title>
        <authorList>
            <consortium name="Lawrence Berkeley National Laboratory"/>
            <person name="Czajka J.J."/>
            <person name="Han Y."/>
            <person name="Kim J."/>
            <person name="Mondo S.J."/>
            <person name="Hofstad B.A."/>
            <person name="Robles A."/>
            <person name="Haridas S."/>
            <person name="Riley R."/>
            <person name="LaButti K."/>
            <person name="Pangilinan J."/>
            <person name="Andreopoulos W."/>
            <person name="Lipzen A."/>
            <person name="Yan J."/>
            <person name="Wang M."/>
            <person name="Ng V."/>
            <person name="Grigoriev I.V."/>
            <person name="Spatafora J.W."/>
            <person name="Magnuson J.K."/>
            <person name="Baker S.E."/>
            <person name="Pomraning K.R."/>
        </authorList>
    </citation>
    <scope>NUCLEOTIDE SEQUENCE [LARGE SCALE GENOMIC DNA]</scope>
    <source>
        <strain evidence="12 13">Phaff 52-87</strain>
    </source>
</reference>
<evidence type="ECO:0000256" key="4">
    <source>
        <dbReference type="ARBA" id="ARBA00023002"/>
    </source>
</evidence>
<dbReference type="InterPro" id="IPR036249">
    <property type="entry name" value="Thioredoxin-like_sf"/>
</dbReference>
<evidence type="ECO:0000256" key="7">
    <source>
        <dbReference type="ARBA" id="ARBA00032824"/>
    </source>
</evidence>
<feature type="compositionally biased region" description="Low complexity" evidence="10">
    <location>
        <begin position="67"/>
        <end position="79"/>
    </location>
</feature>
<comment type="similarity">
    <text evidence="8">Belongs to the peroxiredoxin family. BCP/PrxQ subfamily.</text>
</comment>
<keyword evidence="3" id="KW-0049">Antioxidant</keyword>
<keyword evidence="4" id="KW-0560">Oxidoreductase</keyword>
<sequence length="233" mass="24663">MYSRAVCILRSCRIPMPPRKVKEPVDPSTLRRSGRSRASSSSSTATAAAAAEIPAKTTNAKIEKSSSKPVSSPKPATTTTATSAVLELGDALPDVAIETQDGEPVNLAQLASSKKMIVIFAYPKASTPGCTRQACGFRDEFPKFDAADVAVFGLSADSVAAQKKFKDNQKLPYDLIADTKYQLLGPLGAKKTAAGGIVRSYWVVKDGKLATKVIGVKPEDSVSKSLKEVLESN</sequence>
<feature type="region of interest" description="Disordered" evidence="10">
    <location>
        <begin position="17"/>
        <end position="79"/>
    </location>
</feature>